<organism evidence="1 2">
    <name type="scientific">Crocosphaera watsonii WH 0003</name>
    <dbReference type="NCBI Taxonomy" id="423471"/>
    <lineage>
        <taxon>Bacteria</taxon>
        <taxon>Bacillati</taxon>
        <taxon>Cyanobacteriota</taxon>
        <taxon>Cyanophyceae</taxon>
        <taxon>Oscillatoriophycideae</taxon>
        <taxon>Chroococcales</taxon>
        <taxon>Aphanothecaceae</taxon>
        <taxon>Crocosphaera</taxon>
    </lineage>
</organism>
<name>G5JDY3_CROWT</name>
<dbReference type="Proteomes" id="UP000003477">
    <property type="component" value="Unassembled WGS sequence"/>
</dbReference>
<protein>
    <submittedName>
        <fullName evidence="1">Uncharacterized protein</fullName>
    </submittedName>
</protein>
<evidence type="ECO:0000313" key="1">
    <source>
        <dbReference type="EMBL" id="EHJ09596.1"/>
    </source>
</evidence>
<proteinExistence type="predicted"/>
<reference evidence="1 2" key="1">
    <citation type="journal article" date="2011" name="Front. Microbiol.">
        <title>Two Strains of Crocosphaera watsonii with Highly Conserved Genomes are Distinguished by Strain-Specific Features.</title>
        <authorList>
            <person name="Bench S.R."/>
            <person name="Ilikchyan I.N."/>
            <person name="Tripp H.J."/>
            <person name="Zehr J.P."/>
        </authorList>
    </citation>
    <scope>NUCLEOTIDE SEQUENCE [LARGE SCALE GENOMIC DNA]</scope>
    <source>
        <strain evidence="1 2">WH 0003</strain>
    </source>
</reference>
<dbReference type="AlphaFoldDB" id="G5JDY3"/>
<evidence type="ECO:0000313" key="2">
    <source>
        <dbReference type="Proteomes" id="UP000003477"/>
    </source>
</evidence>
<comment type="caution">
    <text evidence="1">The sequence shown here is derived from an EMBL/GenBank/DDBJ whole genome shotgun (WGS) entry which is preliminary data.</text>
</comment>
<dbReference type="PATRIC" id="fig|423471.3.peg.5253"/>
<dbReference type="EMBL" id="AESD01000889">
    <property type="protein sequence ID" value="EHJ09596.1"/>
    <property type="molecule type" value="Genomic_DNA"/>
</dbReference>
<accession>G5JDY3</accession>
<dbReference type="RefSeq" id="WP_007313353.1">
    <property type="nucleotide sequence ID" value="NZ_AESD01000889.1"/>
</dbReference>
<sequence length="69" mass="8152">MTEALKLENDKPFWWAKDSDRYAPDIREELRIVKQRVYTGFHQSDGLGNEAKRSIFVTRCLYRANASKM</sequence>
<gene>
    <name evidence="1" type="ORF">CWATWH0003_5622</name>
</gene>
<dbReference type="GeneID" id="88768906"/>